<dbReference type="RefSeq" id="WP_088215125.1">
    <property type="nucleotide sequence ID" value="NZ_NIPW01000011.1"/>
</dbReference>
<keyword evidence="1" id="KW-0472">Membrane</keyword>
<evidence type="ECO:0000313" key="3">
    <source>
        <dbReference type="EMBL" id="OWJ78466.1"/>
    </source>
</evidence>
<evidence type="ECO:0000256" key="1">
    <source>
        <dbReference type="SAM" id="Phobius"/>
    </source>
</evidence>
<dbReference type="OrthoDB" id="7864144at2"/>
<keyword evidence="2" id="KW-0732">Signal</keyword>
<keyword evidence="1" id="KW-0812">Transmembrane</keyword>
<dbReference type="AlphaFoldDB" id="A0A212AC47"/>
<evidence type="ECO:0000256" key="2">
    <source>
        <dbReference type="SAM" id="SignalP"/>
    </source>
</evidence>
<comment type="caution">
    <text evidence="3">The sequence shown here is derived from an EMBL/GenBank/DDBJ whole genome shotgun (WGS) entry which is preliminary data.</text>
</comment>
<name>A0A212AC47_9RHOB</name>
<reference evidence="3 4" key="1">
    <citation type="submission" date="2016-12" db="EMBL/GenBank/DDBJ databases">
        <title>Comparison of Traditional DNA-DNA Hybridization with In Silico Genomic Analysis.</title>
        <authorList>
            <person name="Nicholson A.C."/>
            <person name="Humrighouse B.W."/>
            <person name="Graziano J."/>
            <person name="Lasker B."/>
            <person name="Whitney A.M."/>
            <person name="Mcquiston J.R."/>
        </authorList>
    </citation>
    <scope>NUCLEOTIDE SEQUENCE [LARGE SCALE GENOMIC DNA]</scope>
    <source>
        <strain evidence="3 4">H2240</strain>
    </source>
</reference>
<protein>
    <recommendedName>
        <fullName evidence="5">VPLPA-CTERM sorting domain-containing protein</fullName>
    </recommendedName>
</protein>
<feature type="chain" id="PRO_5012826566" description="VPLPA-CTERM sorting domain-containing protein" evidence="2">
    <location>
        <begin position="20"/>
        <end position="221"/>
    </location>
</feature>
<keyword evidence="4" id="KW-1185">Reference proteome</keyword>
<evidence type="ECO:0008006" key="5">
    <source>
        <dbReference type="Google" id="ProtNLM"/>
    </source>
</evidence>
<accession>A0A212AC47</accession>
<keyword evidence="1" id="KW-1133">Transmembrane helix</keyword>
<dbReference type="EMBL" id="NIPW01000011">
    <property type="protein sequence ID" value="OWJ78466.1"/>
    <property type="molecule type" value="Genomic_DNA"/>
</dbReference>
<sequence>MRIAALVILAGSFAVPCAATTLTFDDIPGWQGGPAPLVWQEGGATVSADANSDGVVWYSLPGAVHLDDSGTSLTGGVDVAVGRQFHALGMSVFGYPQASYVVTPEEWDMRPVPYDNIAVEGFRNGLSVAYTRFSTGLTGGAFSFAFGGDFRGIDRLRIAAIGPWGQSVDGQPIECGDAPCGHVDLDSLTIAPVPLPAGLALALGGMGALAGMRLLRRRDEA</sequence>
<feature type="signal peptide" evidence="2">
    <location>
        <begin position="1"/>
        <end position="19"/>
    </location>
</feature>
<feature type="transmembrane region" description="Helical" evidence="1">
    <location>
        <begin position="195"/>
        <end position="215"/>
    </location>
</feature>
<proteinExistence type="predicted"/>
<organism evidence="3 4">
    <name type="scientific">Haematobacter genomosp. 1</name>
    <dbReference type="NCBI Taxonomy" id="366618"/>
    <lineage>
        <taxon>Bacteria</taxon>
        <taxon>Pseudomonadati</taxon>
        <taxon>Pseudomonadota</taxon>
        <taxon>Alphaproteobacteria</taxon>
        <taxon>Rhodobacterales</taxon>
        <taxon>Paracoccaceae</taxon>
        <taxon>Haematobacter</taxon>
    </lineage>
</organism>
<gene>
    <name evidence="3" type="ORF">CDV49_08510</name>
</gene>
<evidence type="ECO:0000313" key="4">
    <source>
        <dbReference type="Proteomes" id="UP000196878"/>
    </source>
</evidence>
<dbReference type="Proteomes" id="UP000196878">
    <property type="component" value="Unassembled WGS sequence"/>
</dbReference>